<reference evidence="1" key="2">
    <citation type="submission" date="2014-07" db="EMBL/GenBank/DDBJ databases">
        <authorList>
            <person name="Hull J."/>
        </authorList>
    </citation>
    <scope>NUCLEOTIDE SEQUENCE</scope>
</reference>
<dbReference type="EMBL" id="GDHC01016786">
    <property type="protein sequence ID" value="JAQ01843.1"/>
    <property type="molecule type" value="Transcribed_RNA"/>
</dbReference>
<dbReference type="EMBL" id="GBHO01021184">
    <property type="protein sequence ID" value="JAG22420.1"/>
    <property type="molecule type" value="Transcribed_RNA"/>
</dbReference>
<evidence type="ECO:0000313" key="1">
    <source>
        <dbReference type="EMBL" id="JAG22420.1"/>
    </source>
</evidence>
<reference evidence="2" key="3">
    <citation type="journal article" date="2016" name="Gigascience">
        <title>De novo construction of an expanded transcriptome assembly for the western tarnished plant bug, Lygus hesperus.</title>
        <authorList>
            <person name="Tassone E.E."/>
            <person name="Geib S.M."/>
            <person name="Hall B."/>
            <person name="Fabrick J.A."/>
            <person name="Brent C.S."/>
            <person name="Hull J.J."/>
        </authorList>
    </citation>
    <scope>NUCLEOTIDE SEQUENCE</scope>
</reference>
<sequence length="129" mass="13165">MQEGCEPGSVGGKFQVETGGLEYTAGCVRNVPRYPAVHDASTSIPANTDGGGGGVQTVAVATPVVGDVVHNTCAQCLTMYSMREHGGALEAVDIGVVATTEGGQYPAAPTTKVPVLATAAWEVVLQELY</sequence>
<evidence type="ECO:0000313" key="2">
    <source>
        <dbReference type="EMBL" id="JAQ01843.1"/>
    </source>
</evidence>
<accession>A0A0A9XYQ2</accession>
<proteinExistence type="predicted"/>
<name>A0A0A9XYQ2_LYGHE</name>
<gene>
    <name evidence="1" type="primary">ruvC_1</name>
    <name evidence="1" type="ORF">CM83_30092</name>
    <name evidence="2" type="ORF">g.38408</name>
</gene>
<reference evidence="1" key="1">
    <citation type="journal article" date="2014" name="PLoS ONE">
        <title>Transcriptome-Based Identification of ABC Transporters in the Western Tarnished Plant Bug Lygus hesperus.</title>
        <authorList>
            <person name="Hull J.J."/>
            <person name="Chaney K."/>
            <person name="Geib S.M."/>
            <person name="Fabrick J.A."/>
            <person name="Brent C.S."/>
            <person name="Walsh D."/>
            <person name="Lavine L.C."/>
        </authorList>
    </citation>
    <scope>NUCLEOTIDE SEQUENCE</scope>
</reference>
<organism evidence="1">
    <name type="scientific">Lygus hesperus</name>
    <name type="common">Western plant bug</name>
    <dbReference type="NCBI Taxonomy" id="30085"/>
    <lineage>
        <taxon>Eukaryota</taxon>
        <taxon>Metazoa</taxon>
        <taxon>Ecdysozoa</taxon>
        <taxon>Arthropoda</taxon>
        <taxon>Hexapoda</taxon>
        <taxon>Insecta</taxon>
        <taxon>Pterygota</taxon>
        <taxon>Neoptera</taxon>
        <taxon>Paraneoptera</taxon>
        <taxon>Hemiptera</taxon>
        <taxon>Heteroptera</taxon>
        <taxon>Panheteroptera</taxon>
        <taxon>Cimicomorpha</taxon>
        <taxon>Miridae</taxon>
        <taxon>Mirini</taxon>
        <taxon>Lygus</taxon>
    </lineage>
</organism>
<protein>
    <submittedName>
        <fullName evidence="1">Crossover junction endodeoxyribonuclease RuvC</fullName>
    </submittedName>
</protein>
<dbReference type="AlphaFoldDB" id="A0A0A9XYQ2"/>